<feature type="region of interest" description="Disordered" evidence="6">
    <location>
        <begin position="1090"/>
        <end position="1113"/>
    </location>
</feature>
<evidence type="ECO:0000259" key="7">
    <source>
        <dbReference type="PROSITE" id="PS50966"/>
    </source>
</evidence>
<keyword evidence="4" id="KW-0479">Metal-binding</keyword>
<feature type="domain" description="SWIM-type" evidence="7">
    <location>
        <begin position="228"/>
        <end position="263"/>
    </location>
</feature>
<accession>A0A6J8F1P3</accession>
<keyword evidence="2" id="KW-0396">Initiation factor</keyword>
<feature type="compositionally biased region" description="Low complexity" evidence="6">
    <location>
        <begin position="1066"/>
        <end position="1075"/>
    </location>
</feature>
<dbReference type="InterPro" id="IPR007527">
    <property type="entry name" value="Znf_SWIM"/>
</dbReference>
<dbReference type="Gene3D" id="1.25.40.180">
    <property type="match status" value="1"/>
</dbReference>
<evidence type="ECO:0000256" key="4">
    <source>
        <dbReference type="PROSITE-ProRule" id="PRU00325"/>
    </source>
</evidence>
<dbReference type="SUPFAM" id="SSF48371">
    <property type="entry name" value="ARM repeat"/>
    <property type="match status" value="1"/>
</dbReference>
<dbReference type="GO" id="GO:0016281">
    <property type="term" value="C:eukaryotic translation initiation factor 4F complex"/>
    <property type="evidence" value="ECO:0007669"/>
    <property type="project" value="TreeGrafter"/>
</dbReference>
<dbReference type="GO" id="GO:0008270">
    <property type="term" value="F:zinc ion binding"/>
    <property type="evidence" value="ECO:0007669"/>
    <property type="project" value="UniProtKB-KW"/>
</dbReference>
<protein>
    <recommendedName>
        <fullName evidence="7">SWIM-type domain-containing protein</fullName>
    </recommendedName>
</protein>
<dbReference type="InterPro" id="IPR003890">
    <property type="entry name" value="MIF4G-like_typ-3"/>
</dbReference>
<feature type="compositionally biased region" description="Low complexity" evidence="6">
    <location>
        <begin position="995"/>
        <end position="1005"/>
    </location>
</feature>
<dbReference type="GO" id="GO:0003743">
    <property type="term" value="F:translation initiation factor activity"/>
    <property type="evidence" value="ECO:0007669"/>
    <property type="project" value="UniProtKB-KW"/>
</dbReference>
<feature type="coiled-coil region" evidence="5">
    <location>
        <begin position="24"/>
        <end position="67"/>
    </location>
</feature>
<dbReference type="GO" id="GO:0003729">
    <property type="term" value="F:mRNA binding"/>
    <property type="evidence" value="ECO:0007669"/>
    <property type="project" value="TreeGrafter"/>
</dbReference>
<evidence type="ECO:0000256" key="3">
    <source>
        <dbReference type="ARBA" id="ARBA00022917"/>
    </source>
</evidence>
<feature type="region of interest" description="Disordered" evidence="6">
    <location>
        <begin position="1043"/>
        <end position="1075"/>
    </location>
</feature>
<dbReference type="Pfam" id="PF02854">
    <property type="entry name" value="MIF4G"/>
    <property type="match status" value="1"/>
</dbReference>
<feature type="region of interest" description="Disordered" evidence="6">
    <location>
        <begin position="710"/>
        <end position="739"/>
    </location>
</feature>
<keyword evidence="4" id="KW-0863">Zinc-finger</keyword>
<feature type="compositionally biased region" description="Low complexity" evidence="6">
    <location>
        <begin position="778"/>
        <end position="790"/>
    </location>
</feature>
<feature type="compositionally biased region" description="Low complexity" evidence="6">
    <location>
        <begin position="826"/>
        <end position="837"/>
    </location>
</feature>
<dbReference type="InterPro" id="IPR016024">
    <property type="entry name" value="ARM-type_fold"/>
</dbReference>
<name>A0A6J8F1P3_MYTCO</name>
<proteinExistence type="inferred from homology"/>
<sequence length="1577" mass="173092">MSDEEEIVGSGSDFVGSDDEGKSVEALEFKLQTILQEKEKLEKQKKKDELLSKIKQAETALSNLQTSAEPSKSEIDSWTADDIKHFFRRKGIVVKNKPLDNLRKLAKSVIDSRIPDHKATTPSEISKRTINKNGKDLTFPGITDKSLSLWSDNISSFPSVQYVQAYAYILSSAEFDLDRLKNIQKDRFLLHKGNAIKKIKVHKLDEGFCYVTCSCMSCHNSQKNSEVVWSLIQNDGCIQTAGCSCDERIDCCKHAMALLLTLASFNKSNTYAAEKVHKVEKGTQIYSNQTLSKLGHDDDEIGKQSFSGGTFFTKEVKVPRPNDTLYKYPSDVSEEEMDIDSEVRIPHESFGNKTQKGNSLNNPYSRLTDISKPIDISQNNSAFCHLKCDILGKGNLDTNPLHYNLNKRKDAAKQSHNIKDIANGDETATHHLKSKFEDKQNKSTIVTIENVEAKHQSAINEGRDIQLNFKVQQNVKEIERQRPELFTLCPVKTVVTMENSSDRKEIQPTITNQPEFSVQRKSRNSISQKSNYSIEGGHNVPVPIAQSQIFATRKKCSTESALLISKSKIQESTLTNESPFKIDLLMPSTQNPDDSSNTKPPIPYREKVFTDLKEHSSTRVGRKEYGIISNLQGTVLSSNTKLDTGNDEMILNNVLVNEIDRDMPYKRTVNTEKLPVNTSIKTSTLSKASSLWPSTYPTAMFLPPDSSLNASSPSLHSSTYPTSSFSPPDSSSNASRSSLHSGKYPTVMFLPPDSGSIASRSLLHSETYPTAKFLPPDSSSNASRSSLHSSTYPTSTFLPPDSSSNASRSSLHSGTYPTAMVLPQDSSSNASRSSLHSGTNQTYILLPPDSRSMASHSSLHSGKYSTVMFLPPDASSMASSSSINSGTNPTAMFLPPDSSSNASSSSLHSGTNRTSTLLPPGSSSNAAHSSLFSGTFPTSMFLTLDSSSIASRSSQHYDTYPTAMFLPPNSSSNALRSSFHSGSYPTATFLPPDSSSNISRSSLHSGTYPTSTFLPPDSSSNALRSSLHSGTYPTAMVLLPDSSSNASSSSLHSGTNPTSTFLPPDSSSNSSHSSLHSGKYPTVMFLPPNSSSNASSSSVHSGTNPTVMFLPPGSSPNALRSSLHSGSYPTAIFSPPDSSSNASSSALHSGKCPKVMFLPTGSSSMASSSSLHSGTYPTAMVLPPDSSSNKSFSSPLVYPALSTHSSNVENKQCVDTRDVDDNAKFDTNPDVKKPKVNRRDRFKASPQTLEENSRALKSSTINRCSSQQPVAATKAQKITYDRTFLLQLRKSVLSQRRPENIGDISEIQVDSNDETPVTYRSFILTPGYVKGVKKTKPKPATDRHVVRYKTIRNSLPDDDPHPNVVSIQLQMTTEEMMRKVISAINMVKHGCDSSMVVKVISDLHVNTEDALIRIVNLVVDTAIDEPSCLSVCTSLCRTLARAKVQSRNDPGESVTFSNAYRQKCTKEIEQGILSRSTESYNRRIEEIARFTGIIARLTLLKTSDIHAILMKFAQTTSEHCLECFCTLLTDVWERMEKCTSANYLDQYYEVIDEVLLYSETNAALKYKLGQLKSKRRF</sequence>
<evidence type="ECO:0000313" key="8">
    <source>
        <dbReference type="EMBL" id="CAC5426667.1"/>
    </source>
</evidence>
<dbReference type="PANTHER" id="PTHR23253">
    <property type="entry name" value="EUKARYOTIC TRANSLATION INITIATION FACTOR 4 GAMMA"/>
    <property type="match status" value="1"/>
</dbReference>
<evidence type="ECO:0000313" key="9">
    <source>
        <dbReference type="Proteomes" id="UP000507470"/>
    </source>
</evidence>
<feature type="compositionally biased region" description="Low complexity" evidence="6">
    <location>
        <begin position="1043"/>
        <end position="1053"/>
    </location>
</feature>
<feature type="region of interest" description="Disordered" evidence="6">
    <location>
        <begin position="877"/>
        <end position="924"/>
    </location>
</feature>
<reference evidence="8 9" key="1">
    <citation type="submission" date="2020-06" db="EMBL/GenBank/DDBJ databases">
        <authorList>
            <person name="Li R."/>
            <person name="Bekaert M."/>
        </authorList>
    </citation>
    <scope>NUCLEOTIDE SEQUENCE [LARGE SCALE GENOMIC DNA]</scope>
    <source>
        <strain evidence="9">wild</strain>
    </source>
</reference>
<feature type="region of interest" description="Disordered" evidence="6">
    <location>
        <begin position="995"/>
        <end position="1026"/>
    </location>
</feature>
<dbReference type="Proteomes" id="UP000507470">
    <property type="component" value="Unassembled WGS sequence"/>
</dbReference>
<feature type="region of interest" description="Disordered" evidence="6">
    <location>
        <begin position="770"/>
        <end position="857"/>
    </location>
</feature>
<keyword evidence="5" id="KW-0175">Coiled coil</keyword>
<gene>
    <name evidence="8" type="ORF">MCOR_58354</name>
</gene>
<keyword evidence="9" id="KW-1185">Reference proteome</keyword>
<evidence type="ECO:0000256" key="6">
    <source>
        <dbReference type="SAM" id="MobiDB-lite"/>
    </source>
</evidence>
<dbReference type="EMBL" id="CACVKT020010439">
    <property type="protein sequence ID" value="CAC5426667.1"/>
    <property type="molecule type" value="Genomic_DNA"/>
</dbReference>
<keyword evidence="3" id="KW-0648">Protein biosynthesis</keyword>
<dbReference type="OrthoDB" id="10071175at2759"/>
<dbReference type="PROSITE" id="PS50966">
    <property type="entry name" value="ZF_SWIM"/>
    <property type="match status" value="1"/>
</dbReference>
<feature type="compositionally biased region" description="Low complexity" evidence="6">
    <location>
        <begin position="1090"/>
        <end position="1101"/>
    </location>
</feature>
<feature type="compositionally biased region" description="Low complexity" evidence="6">
    <location>
        <begin position="898"/>
        <end position="909"/>
    </location>
</feature>
<comment type="similarity">
    <text evidence="1">Belongs to the eukaryotic initiation factor 4G family.</text>
</comment>
<feature type="compositionally biased region" description="Low complexity" evidence="6">
    <location>
        <begin position="802"/>
        <end position="813"/>
    </location>
</feature>
<evidence type="ECO:0000256" key="5">
    <source>
        <dbReference type="SAM" id="Coils"/>
    </source>
</evidence>
<organism evidence="8 9">
    <name type="scientific">Mytilus coruscus</name>
    <name type="common">Sea mussel</name>
    <dbReference type="NCBI Taxonomy" id="42192"/>
    <lineage>
        <taxon>Eukaryota</taxon>
        <taxon>Metazoa</taxon>
        <taxon>Spiralia</taxon>
        <taxon>Lophotrochozoa</taxon>
        <taxon>Mollusca</taxon>
        <taxon>Bivalvia</taxon>
        <taxon>Autobranchia</taxon>
        <taxon>Pteriomorphia</taxon>
        <taxon>Mytilida</taxon>
        <taxon>Mytiloidea</taxon>
        <taxon>Mytilidae</taxon>
        <taxon>Mytilinae</taxon>
        <taxon>Mytilus</taxon>
    </lineage>
</organism>
<evidence type="ECO:0000256" key="1">
    <source>
        <dbReference type="ARBA" id="ARBA00005775"/>
    </source>
</evidence>
<keyword evidence="4" id="KW-0862">Zinc</keyword>
<dbReference type="PANTHER" id="PTHR23253:SF9">
    <property type="entry name" value="EUKARYOTIC TRANSLATION INITIATION FACTOR 4 GAMMA 2"/>
    <property type="match status" value="1"/>
</dbReference>
<evidence type="ECO:0000256" key="2">
    <source>
        <dbReference type="ARBA" id="ARBA00022540"/>
    </source>
</evidence>
<feature type="region of interest" description="Disordered" evidence="6">
    <location>
        <begin position="1"/>
        <end position="20"/>
    </location>
</feature>